<name>A0A4V1B0Q7_9BURK</name>
<dbReference type="KEGG" id="ppai:E1956_41620"/>
<dbReference type="OrthoDB" id="9115154at2"/>
<dbReference type="AlphaFoldDB" id="A0A4V1B0Q7"/>
<sequence>MQDLQTQLPQNRPALQLNEHDADADFVDGVRKTTSLYGGKAACIANVAKILTRELDTTEKCIVVVLTDVASEDIDYQSQAISTQVRRTDDGFPIACALLANGRIAVSAQAVNLAQPLDCQRLHVLWVFRDKISFQQYPYTEQTEEDLWVACCVADGHRHEYDPTVNVDDGIIDVRDYFAFR</sequence>
<reference evidence="1 2" key="1">
    <citation type="submission" date="2019-03" db="EMBL/GenBank/DDBJ databases">
        <title>Paraburkholderia sp. 7MH5, isolated from subtropical forest soil.</title>
        <authorList>
            <person name="Gao Z.-H."/>
            <person name="Qiu L.-H."/>
        </authorList>
    </citation>
    <scope>NUCLEOTIDE SEQUENCE [LARGE SCALE GENOMIC DNA]</scope>
    <source>
        <strain evidence="1 2">7MH5</strain>
    </source>
</reference>
<dbReference type="EMBL" id="CP038151">
    <property type="protein sequence ID" value="QBR03613.1"/>
    <property type="molecule type" value="Genomic_DNA"/>
</dbReference>
<accession>A0A4V1B0Q7</accession>
<protein>
    <submittedName>
        <fullName evidence="1">Uncharacterized protein</fullName>
    </submittedName>
</protein>
<dbReference type="Proteomes" id="UP000295727">
    <property type="component" value="Chromosome 4"/>
</dbReference>
<proteinExistence type="predicted"/>
<dbReference type="RefSeq" id="WP_134759193.1">
    <property type="nucleotide sequence ID" value="NZ_CP038151.1"/>
</dbReference>
<gene>
    <name evidence="1" type="ORF">E1956_41620</name>
</gene>
<evidence type="ECO:0000313" key="2">
    <source>
        <dbReference type="Proteomes" id="UP000295727"/>
    </source>
</evidence>
<organism evidence="1 2">
    <name type="scientific">Paraburkholderia pallida</name>
    <dbReference type="NCBI Taxonomy" id="2547399"/>
    <lineage>
        <taxon>Bacteria</taxon>
        <taxon>Pseudomonadati</taxon>
        <taxon>Pseudomonadota</taxon>
        <taxon>Betaproteobacteria</taxon>
        <taxon>Burkholderiales</taxon>
        <taxon>Burkholderiaceae</taxon>
        <taxon>Paraburkholderia</taxon>
    </lineage>
</organism>
<evidence type="ECO:0000313" key="1">
    <source>
        <dbReference type="EMBL" id="QBR03613.1"/>
    </source>
</evidence>
<keyword evidence="2" id="KW-1185">Reference proteome</keyword>